<feature type="domain" description="SHS2" evidence="8">
    <location>
        <begin position="21"/>
        <end position="208"/>
    </location>
</feature>
<evidence type="ECO:0000256" key="4">
    <source>
        <dbReference type="ARBA" id="ARBA00023136"/>
    </source>
</evidence>
<dbReference type="HOGENOM" id="CLU_037850_3_0_5"/>
<dbReference type="GO" id="GO:0009898">
    <property type="term" value="C:cytoplasmic side of plasma membrane"/>
    <property type="evidence" value="ECO:0007669"/>
    <property type="project" value="UniProtKB-UniRule"/>
</dbReference>
<dbReference type="SUPFAM" id="SSF53067">
    <property type="entry name" value="Actin-like ATPase domain"/>
    <property type="match status" value="2"/>
</dbReference>
<comment type="subunit">
    <text evidence="6">Self-interacts. Interacts with FtsZ.</text>
</comment>
<dbReference type="AlphaFoldDB" id="C6XMG4"/>
<dbReference type="GO" id="GO:0032153">
    <property type="term" value="C:cell division site"/>
    <property type="evidence" value="ECO:0007669"/>
    <property type="project" value="UniProtKB-UniRule"/>
</dbReference>
<evidence type="ECO:0000256" key="5">
    <source>
        <dbReference type="ARBA" id="ARBA00023306"/>
    </source>
</evidence>
<proteinExistence type="inferred from homology"/>
<dbReference type="SMART" id="SM00842">
    <property type="entry name" value="FtsA"/>
    <property type="match status" value="1"/>
</dbReference>
<evidence type="ECO:0000256" key="1">
    <source>
        <dbReference type="ARBA" id="ARBA00007381"/>
    </source>
</evidence>
<dbReference type="InterPro" id="IPR018181">
    <property type="entry name" value="Heat_shock_70_CS"/>
</dbReference>
<name>C6XMG4_HIRBI</name>
<dbReference type="PANTHER" id="PTHR32432:SF4">
    <property type="entry name" value="CELL DIVISION PROTEIN FTSA"/>
    <property type="match status" value="1"/>
</dbReference>
<evidence type="ECO:0000256" key="3">
    <source>
        <dbReference type="ARBA" id="ARBA00022618"/>
    </source>
</evidence>
<dbReference type="CDD" id="cd24048">
    <property type="entry name" value="ASKHA_NBD_FtsA"/>
    <property type="match status" value="1"/>
</dbReference>
<comment type="similarity">
    <text evidence="6 7">Belongs to the FtsA/MreB family.</text>
</comment>
<keyword evidence="4 6" id="KW-0472">Membrane</keyword>
<reference evidence="10" key="1">
    <citation type="journal article" date="2011" name="J. Bacteriol.">
        <title>Genome sequences of eight morphologically diverse alphaproteobacteria.</title>
        <authorList>
            <consortium name="US DOE Joint Genome Institute"/>
            <person name="Brown P.J."/>
            <person name="Kysela D.T."/>
            <person name="Buechlein A."/>
            <person name="Hemmerich C."/>
            <person name="Brun Y.V."/>
        </authorList>
    </citation>
    <scope>NUCLEOTIDE SEQUENCE [LARGE SCALE GENOMIC DNA]</scope>
    <source>
        <strain evidence="10">ATCC 49814 / DSM 5838 / IFAM 1418</strain>
    </source>
</reference>
<sequence length="431" mass="45467">MSTLASRITMRDKLAGKPPFLAALDIGSSKVACLISKNAEGSKSVHVVGAGHQLSRGVKNGAVTDMDALERSIRVAVEQAERAADTRITDIVLGISGPNLKSNYLEGGVNVGNREITQMHVRDAINSALSTYQAPDRQILHATPLGFGLDGAGGVKDPRGMIATRLTVTMLVVSGPSAPLKNIAQCVTRAHLNPVSIVASPYAAGLSVLVEDEIEQGATVIDMGGGVTSAACFYEGNLVYLDSVPVGGSRASSDLAQGLGTTFAAAERLKTLHGAVALTQVHAFDVVDAPRLGEDGRLEAGTTSKAELTNMLRPRFEEMLELLEKRLSKASAQYRPLPRRIVLTGGASQMPGIRDVAEEVFRAPVRMARPARVTGLGETYQVPTFSAVSGLLKWEMSGGAGAVAPMLGKMRVAPTGASIFRKATNWLRENF</sequence>
<dbReference type="RefSeq" id="WP_015826257.1">
    <property type="nucleotide sequence ID" value="NC_012982.1"/>
</dbReference>
<evidence type="ECO:0000256" key="6">
    <source>
        <dbReference type="HAMAP-Rule" id="MF_02033"/>
    </source>
</evidence>
<keyword evidence="6" id="KW-0997">Cell inner membrane</keyword>
<evidence type="ECO:0000313" key="10">
    <source>
        <dbReference type="Proteomes" id="UP000002745"/>
    </source>
</evidence>
<dbReference type="NCBIfam" id="TIGR01174">
    <property type="entry name" value="ftsA"/>
    <property type="match status" value="1"/>
</dbReference>
<dbReference type="eggNOG" id="COG0849">
    <property type="taxonomic scope" value="Bacteria"/>
</dbReference>
<comment type="function">
    <text evidence="6 7">Cell division protein that is involved in the assembly of the Z ring. May serve as a membrane anchor for the Z ring.</text>
</comment>
<gene>
    <name evidence="6" type="primary">ftsA</name>
    <name evidence="9" type="ordered locus">Hbal_0405</name>
</gene>
<dbReference type="InterPro" id="IPR020823">
    <property type="entry name" value="Cell_div_FtsA"/>
</dbReference>
<dbReference type="STRING" id="582402.Hbal_0405"/>
<dbReference type="Pfam" id="PF14450">
    <property type="entry name" value="FtsA"/>
    <property type="match status" value="2"/>
</dbReference>
<dbReference type="KEGG" id="hba:Hbal_0405"/>
<dbReference type="Proteomes" id="UP000002745">
    <property type="component" value="Chromosome"/>
</dbReference>
<dbReference type="InterPro" id="IPR003494">
    <property type="entry name" value="SHS2_FtsA"/>
</dbReference>
<evidence type="ECO:0000259" key="8">
    <source>
        <dbReference type="SMART" id="SM00842"/>
    </source>
</evidence>
<accession>C6XMG4</accession>
<dbReference type="PANTHER" id="PTHR32432">
    <property type="entry name" value="CELL DIVISION PROTEIN FTSA-RELATED"/>
    <property type="match status" value="1"/>
</dbReference>
<dbReference type="Gene3D" id="3.30.1490.110">
    <property type="match status" value="1"/>
</dbReference>
<comment type="similarity">
    <text evidence="1">Belongs to the heat shock protein 70 family.</text>
</comment>
<evidence type="ECO:0000256" key="2">
    <source>
        <dbReference type="ARBA" id="ARBA00022475"/>
    </source>
</evidence>
<dbReference type="InterPro" id="IPR050696">
    <property type="entry name" value="FtsA/MreB"/>
</dbReference>
<dbReference type="InterPro" id="IPR043129">
    <property type="entry name" value="ATPase_NBD"/>
</dbReference>
<dbReference type="HAMAP" id="MF_02033">
    <property type="entry name" value="FtsA"/>
    <property type="match status" value="1"/>
</dbReference>
<dbReference type="PROSITE" id="PS01036">
    <property type="entry name" value="HSP70_3"/>
    <property type="match status" value="1"/>
</dbReference>
<evidence type="ECO:0000256" key="7">
    <source>
        <dbReference type="PIRNR" id="PIRNR003101"/>
    </source>
</evidence>
<keyword evidence="10" id="KW-1185">Reference proteome</keyword>
<organism evidence="9 10">
    <name type="scientific">Hirschia baltica (strain ATCC 49814 / DSM 5838 / IFAM 1418)</name>
    <dbReference type="NCBI Taxonomy" id="582402"/>
    <lineage>
        <taxon>Bacteria</taxon>
        <taxon>Pseudomonadati</taxon>
        <taxon>Pseudomonadota</taxon>
        <taxon>Alphaproteobacteria</taxon>
        <taxon>Hyphomonadales</taxon>
        <taxon>Hyphomonadaceae</taxon>
        <taxon>Hirschia</taxon>
    </lineage>
</organism>
<comment type="subcellular location">
    <subcellularLocation>
        <location evidence="6">Cell inner membrane</location>
        <topology evidence="6">Peripheral membrane protein</topology>
        <orientation evidence="6">Cytoplasmic side</orientation>
    </subcellularLocation>
    <text evidence="6">Localizes to the Z ring in an FtsZ-dependent manner. Targeted to the membrane through a conserved C-terminal amphipathic helix.</text>
</comment>
<dbReference type="EMBL" id="CP001678">
    <property type="protein sequence ID" value="ACT58107.1"/>
    <property type="molecule type" value="Genomic_DNA"/>
</dbReference>
<dbReference type="PIRSF" id="PIRSF003101">
    <property type="entry name" value="FtsA"/>
    <property type="match status" value="1"/>
</dbReference>
<keyword evidence="2 6" id="KW-1003">Cell membrane</keyword>
<dbReference type="Gene3D" id="3.30.420.40">
    <property type="match status" value="2"/>
</dbReference>
<evidence type="ECO:0000313" key="9">
    <source>
        <dbReference type="EMBL" id="ACT58107.1"/>
    </source>
</evidence>
<dbReference type="OrthoDB" id="9810567at2"/>
<dbReference type="Pfam" id="PF02491">
    <property type="entry name" value="SHS2_FTSA"/>
    <property type="match status" value="1"/>
</dbReference>
<keyword evidence="3 6" id="KW-0132">Cell division</keyword>
<dbReference type="GO" id="GO:0043093">
    <property type="term" value="P:FtsZ-dependent cytokinesis"/>
    <property type="evidence" value="ECO:0007669"/>
    <property type="project" value="UniProtKB-UniRule"/>
</dbReference>
<keyword evidence="5 6" id="KW-0131">Cell cycle</keyword>
<protein>
    <recommendedName>
        <fullName evidence="6 7">Cell division protein FtsA</fullName>
    </recommendedName>
</protein>